<dbReference type="EMBL" id="AP035881">
    <property type="protein sequence ID" value="BFP44331.1"/>
    <property type="molecule type" value="Genomic_DNA"/>
</dbReference>
<dbReference type="Gene3D" id="3.40.50.720">
    <property type="entry name" value="NAD(P)-binding Rossmann-like Domain"/>
    <property type="match status" value="1"/>
</dbReference>
<organism evidence="2">
    <name type="scientific">Kitasatospora sp. CMC57</name>
    <dbReference type="NCBI Taxonomy" id="3231513"/>
    <lineage>
        <taxon>Bacteria</taxon>
        <taxon>Bacillati</taxon>
        <taxon>Actinomycetota</taxon>
        <taxon>Actinomycetes</taxon>
        <taxon>Kitasatosporales</taxon>
        <taxon>Streptomycetaceae</taxon>
        <taxon>Kitasatospora</taxon>
    </lineage>
</organism>
<accession>A0AB33JM43</accession>
<proteinExistence type="predicted"/>
<dbReference type="GO" id="GO:0016646">
    <property type="term" value="F:oxidoreductase activity, acting on the CH-NH group of donors, NAD or NADP as acceptor"/>
    <property type="evidence" value="ECO:0007669"/>
    <property type="project" value="TreeGrafter"/>
</dbReference>
<dbReference type="AlphaFoldDB" id="A0AB33JM43"/>
<name>A0AB33JM43_9ACTN</name>
<dbReference type="RefSeq" id="WP_407986933.1">
    <property type="nucleotide sequence ID" value="NZ_AP035881.2"/>
</dbReference>
<dbReference type="SUPFAM" id="SSF51735">
    <property type="entry name" value="NAD(P)-binding Rossmann-fold domains"/>
    <property type="match status" value="1"/>
</dbReference>
<dbReference type="InterPro" id="IPR016040">
    <property type="entry name" value="NAD(P)-bd_dom"/>
</dbReference>
<protein>
    <submittedName>
        <fullName evidence="2">NAD(P)-dependent oxidoreductase</fullName>
    </submittedName>
</protein>
<sequence length="208" mass="21539">MSSIIVFGAAGRAGRAITAEARLRGHRVTAVVRDPGAHPETATEGGLTAGDVTDPAVIARLAAAHDVAVVAAYAPVPDFFATASAALVEGLTSVGVPRLLSVGLASVLPTASGALLMDTPGYPQEYREFYLSHAAGTEVLRAAPDALDWLVVGPSGDFDHQGTRTGRYSLAPADAADRISYPDLAVALLDEIDRPTHHRTHLGVRSAD</sequence>
<evidence type="ECO:0000259" key="1">
    <source>
        <dbReference type="Pfam" id="PF13460"/>
    </source>
</evidence>
<dbReference type="Pfam" id="PF13460">
    <property type="entry name" value="NAD_binding_10"/>
    <property type="match status" value="1"/>
</dbReference>
<dbReference type="InterPro" id="IPR051606">
    <property type="entry name" value="Polyketide_Oxido-like"/>
</dbReference>
<dbReference type="PANTHER" id="PTHR43355">
    <property type="entry name" value="FLAVIN REDUCTASE (NADPH)"/>
    <property type="match status" value="1"/>
</dbReference>
<feature type="domain" description="NAD(P)-binding" evidence="1">
    <location>
        <begin position="8"/>
        <end position="195"/>
    </location>
</feature>
<gene>
    <name evidence="2" type="ORF">KCMC57_06990</name>
</gene>
<dbReference type="PANTHER" id="PTHR43355:SF2">
    <property type="entry name" value="FLAVIN REDUCTASE (NADPH)"/>
    <property type="match status" value="1"/>
</dbReference>
<evidence type="ECO:0000313" key="2">
    <source>
        <dbReference type="EMBL" id="BFP44331.1"/>
    </source>
</evidence>
<dbReference type="InterPro" id="IPR036291">
    <property type="entry name" value="NAD(P)-bd_dom_sf"/>
</dbReference>
<reference evidence="2" key="1">
    <citation type="submission" date="2024-07" db="EMBL/GenBank/DDBJ databases">
        <title>Complete genome sequences of cellulolytic bacteria, Kitasatospora sp. CMC57 and Streptomyces sp. CMC78, isolated from Japanese agricultural soil.</title>
        <authorList>
            <person name="Hashimoto T."/>
            <person name="Ito M."/>
            <person name="Iwamoto M."/>
            <person name="Fukahori D."/>
            <person name="Shoda T."/>
            <person name="Sakoda M."/>
            <person name="Morohoshi T."/>
            <person name="Mitsuboshi M."/>
            <person name="Nishizawa T."/>
        </authorList>
    </citation>
    <scope>NUCLEOTIDE SEQUENCE</scope>
    <source>
        <strain evidence="2">CMC57</strain>
    </source>
</reference>